<keyword evidence="1" id="KW-0862">Zinc</keyword>
<keyword evidence="1" id="KW-0863">Zinc-finger</keyword>
<dbReference type="GO" id="GO:0008270">
    <property type="term" value="F:zinc ion binding"/>
    <property type="evidence" value="ECO:0007669"/>
    <property type="project" value="UniProtKB-KW"/>
</dbReference>
<organism evidence="4 5">
    <name type="scientific">Gigaspora margarita</name>
    <dbReference type="NCBI Taxonomy" id="4874"/>
    <lineage>
        <taxon>Eukaryota</taxon>
        <taxon>Fungi</taxon>
        <taxon>Fungi incertae sedis</taxon>
        <taxon>Mucoromycota</taxon>
        <taxon>Glomeromycotina</taxon>
        <taxon>Glomeromycetes</taxon>
        <taxon>Diversisporales</taxon>
        <taxon>Gigasporaceae</taxon>
        <taxon>Gigaspora</taxon>
    </lineage>
</organism>
<evidence type="ECO:0000313" key="5">
    <source>
        <dbReference type="Proteomes" id="UP000439903"/>
    </source>
</evidence>
<reference evidence="4 5" key="1">
    <citation type="journal article" date="2019" name="Environ. Microbiol.">
        <title>At the nexus of three kingdoms: the genome of the mycorrhizal fungus Gigaspora margarita provides insights into plant, endobacterial and fungal interactions.</title>
        <authorList>
            <person name="Venice F."/>
            <person name="Ghignone S."/>
            <person name="Salvioli di Fossalunga A."/>
            <person name="Amselem J."/>
            <person name="Novero M."/>
            <person name="Xianan X."/>
            <person name="Sedzielewska Toro K."/>
            <person name="Morin E."/>
            <person name="Lipzen A."/>
            <person name="Grigoriev I.V."/>
            <person name="Henrissat B."/>
            <person name="Martin F.M."/>
            <person name="Bonfante P."/>
        </authorList>
    </citation>
    <scope>NUCLEOTIDE SEQUENCE [LARGE SCALE GENOMIC DNA]</scope>
    <source>
        <strain evidence="4 5">BEG34</strain>
    </source>
</reference>
<evidence type="ECO:0000256" key="1">
    <source>
        <dbReference type="PROSITE-ProRule" id="PRU00047"/>
    </source>
</evidence>
<sequence length="317" mass="35931">MQQPKPQPPPTHGAAAANPMDQLIQSMNNLILAMGNNTNQPREAKVVKFPTFSGGDQDPLTWLDEFDEACVANHITEARRLYHKADPTGRYPQIDRIRQFVDGLRQELREPVEMECSTTLQQALKKPKDAEAAYSRGGPLNSYSLKRSYLSQENPNNEELNELKKAISEMAQNMKTLIQKQNENKKPVTSPTPNSPQAMSTQPRPYQSSIVCFQCKKRGHIARDCFTRSQSTNYNNNGSRQNRVNNRQDRNNGFTRPANNTHSLNDQNRVINNRPNNYNNNNNRSMANENNQSQTYFTLSADELTGAIGTAIREHLN</sequence>
<protein>
    <submittedName>
        <fullName evidence="4">Gag-pol fusion protein</fullName>
    </submittedName>
</protein>
<evidence type="ECO:0000313" key="4">
    <source>
        <dbReference type="EMBL" id="KAF0510827.1"/>
    </source>
</evidence>
<dbReference type="SMART" id="SM00343">
    <property type="entry name" value="ZnF_C2HC"/>
    <property type="match status" value="1"/>
</dbReference>
<name>A0A8H4EL90_GIGMA</name>
<dbReference type="AlphaFoldDB" id="A0A8H4EL90"/>
<dbReference type="InterPro" id="IPR036875">
    <property type="entry name" value="Znf_CCHC_sf"/>
</dbReference>
<dbReference type="Gene3D" id="4.10.60.10">
    <property type="entry name" value="Zinc finger, CCHC-type"/>
    <property type="match status" value="1"/>
</dbReference>
<evidence type="ECO:0000256" key="2">
    <source>
        <dbReference type="SAM" id="MobiDB-lite"/>
    </source>
</evidence>
<feature type="compositionally biased region" description="Polar residues" evidence="2">
    <location>
        <begin position="253"/>
        <end position="264"/>
    </location>
</feature>
<proteinExistence type="predicted"/>
<feature type="domain" description="CCHC-type" evidence="3">
    <location>
        <begin position="212"/>
        <end position="225"/>
    </location>
</feature>
<dbReference type="PROSITE" id="PS50096">
    <property type="entry name" value="IQ"/>
    <property type="match status" value="1"/>
</dbReference>
<feature type="compositionally biased region" description="Low complexity" evidence="2">
    <location>
        <begin position="265"/>
        <end position="288"/>
    </location>
</feature>
<evidence type="ECO:0000259" key="3">
    <source>
        <dbReference type="PROSITE" id="PS50158"/>
    </source>
</evidence>
<dbReference type="Pfam" id="PF00098">
    <property type="entry name" value="zf-CCHC"/>
    <property type="match status" value="1"/>
</dbReference>
<feature type="region of interest" description="Disordered" evidence="2">
    <location>
        <begin position="180"/>
        <end position="205"/>
    </location>
</feature>
<keyword evidence="1" id="KW-0479">Metal-binding</keyword>
<dbReference type="PROSITE" id="PS50158">
    <property type="entry name" value="ZF_CCHC"/>
    <property type="match status" value="1"/>
</dbReference>
<dbReference type="EMBL" id="WTPW01000446">
    <property type="protein sequence ID" value="KAF0510827.1"/>
    <property type="molecule type" value="Genomic_DNA"/>
</dbReference>
<dbReference type="GO" id="GO:0003676">
    <property type="term" value="F:nucleic acid binding"/>
    <property type="evidence" value="ECO:0007669"/>
    <property type="project" value="InterPro"/>
</dbReference>
<feature type="compositionally biased region" description="Low complexity" evidence="2">
    <location>
        <begin position="233"/>
        <end position="245"/>
    </location>
</feature>
<comment type="caution">
    <text evidence="4">The sequence shown here is derived from an EMBL/GenBank/DDBJ whole genome shotgun (WGS) entry which is preliminary data.</text>
</comment>
<dbReference type="OrthoDB" id="2444994at2759"/>
<dbReference type="SUPFAM" id="SSF57756">
    <property type="entry name" value="Retrovirus zinc finger-like domains"/>
    <property type="match status" value="1"/>
</dbReference>
<dbReference type="InterPro" id="IPR001878">
    <property type="entry name" value="Znf_CCHC"/>
</dbReference>
<feature type="region of interest" description="Disordered" evidence="2">
    <location>
        <begin position="229"/>
        <end position="288"/>
    </location>
</feature>
<accession>A0A8H4EL90</accession>
<dbReference type="Proteomes" id="UP000439903">
    <property type="component" value="Unassembled WGS sequence"/>
</dbReference>
<keyword evidence="5" id="KW-1185">Reference proteome</keyword>
<gene>
    <name evidence="4" type="ORF">F8M41_018409</name>
</gene>